<feature type="transmembrane region" description="Helical" evidence="1">
    <location>
        <begin position="327"/>
        <end position="346"/>
    </location>
</feature>
<accession>A0A410P301</accession>
<organism evidence="2 3">
    <name type="scientific">Velamenicoccus archaeovorus</name>
    <dbReference type="NCBI Taxonomy" id="1930593"/>
    <lineage>
        <taxon>Bacteria</taxon>
        <taxon>Pseudomonadati</taxon>
        <taxon>Candidatus Omnitrophota</taxon>
        <taxon>Candidatus Velamenicoccus</taxon>
    </lineage>
</organism>
<reference evidence="2 3" key="1">
    <citation type="submission" date="2017-01" db="EMBL/GenBank/DDBJ databases">
        <title>First insights into the biology of 'candidatus Vampirococcus archaeovorus'.</title>
        <authorList>
            <person name="Kizina J."/>
            <person name="Jordan S."/>
            <person name="Stueber K."/>
            <person name="Reinhardt R."/>
            <person name="Harder J."/>
        </authorList>
    </citation>
    <scope>NUCLEOTIDE SEQUENCE [LARGE SCALE GENOMIC DNA]</scope>
    <source>
        <strain evidence="2 3">LiM</strain>
    </source>
</reference>
<keyword evidence="1" id="KW-0472">Membrane</keyword>
<evidence type="ECO:0008006" key="4">
    <source>
        <dbReference type="Google" id="ProtNLM"/>
    </source>
</evidence>
<proteinExistence type="predicted"/>
<sequence length="468" mass="52977">MHPHSPLYVLEFSGSSLQCCRSEMRRRSRRLTHCFIIRDREGVLNNPRVLARHFRKHGFRPIDPIVIIPRHLASVQTLRLPSQDKHELEEMVRLHISRNSGPAGEEVVYDYQFAGLDAQGYALVHVYSLPKSRLEYYLIVLKKMGLNPSLVTFNVEGMGRWLLLQKASREATGRSLCLLNAGPDGFDFNVFCDGRIYFSRSFSFSPITGPERASLLLREIKMSLELCRRLGGVEFIFDKKIYVAGSFSPEELQALKSHSFFDAVVIEDVIQAGNPFLRSLPAEERLSFASSLGLAMNPENGCMDMRPPECKAEARGRAVGRRWHHGAFLFCGLVFILWFLYAAKVVRDADAFTRLRHEMAAQKDVMTIGDAVARGVWVENHFVATGTYKEILSVLGRHSDENIMIDELRVQGGAKISLKGSGKDMTHVLDYVKSLKSERVFQKARLEYLIQNKDALTEGPVSFRVAIP</sequence>
<gene>
    <name evidence="2" type="ORF">BU251_01370</name>
</gene>
<keyword evidence="3" id="KW-1185">Reference proteome</keyword>
<dbReference type="AlphaFoldDB" id="A0A410P301"/>
<dbReference type="KEGG" id="vai:BU251_01370"/>
<keyword evidence="1" id="KW-1133">Transmembrane helix</keyword>
<name>A0A410P301_VELA1</name>
<keyword evidence="1" id="KW-0812">Transmembrane</keyword>
<dbReference type="RefSeq" id="WP_128699110.1">
    <property type="nucleotide sequence ID" value="NZ_CP019384.1"/>
</dbReference>
<dbReference type="Proteomes" id="UP000287243">
    <property type="component" value="Chromosome"/>
</dbReference>
<protein>
    <recommendedName>
        <fullName evidence="4">GspL periplasmic domain-containing protein</fullName>
    </recommendedName>
</protein>
<dbReference type="EMBL" id="CP019384">
    <property type="protein sequence ID" value="QAT16472.1"/>
    <property type="molecule type" value="Genomic_DNA"/>
</dbReference>
<evidence type="ECO:0000313" key="3">
    <source>
        <dbReference type="Proteomes" id="UP000287243"/>
    </source>
</evidence>
<evidence type="ECO:0000313" key="2">
    <source>
        <dbReference type="EMBL" id="QAT16472.1"/>
    </source>
</evidence>
<evidence type="ECO:0000256" key="1">
    <source>
        <dbReference type="SAM" id="Phobius"/>
    </source>
</evidence>